<evidence type="ECO:0000313" key="5">
    <source>
        <dbReference type="Proteomes" id="UP001178507"/>
    </source>
</evidence>
<dbReference type="GO" id="GO:0003723">
    <property type="term" value="F:RNA binding"/>
    <property type="evidence" value="ECO:0007669"/>
    <property type="project" value="InterPro"/>
</dbReference>
<dbReference type="InterPro" id="IPR006145">
    <property type="entry name" value="PsdUridine_synth_RsuA/RluA"/>
</dbReference>
<dbReference type="InterPro" id="IPR020103">
    <property type="entry name" value="PsdUridine_synth_cat_dom_sf"/>
</dbReference>
<feature type="region of interest" description="Disordered" evidence="2">
    <location>
        <begin position="653"/>
        <end position="679"/>
    </location>
</feature>
<protein>
    <recommendedName>
        <fullName evidence="3">Pseudouridine synthase RsuA/RluA-like domain-containing protein</fullName>
    </recommendedName>
</protein>
<evidence type="ECO:0000313" key="4">
    <source>
        <dbReference type="EMBL" id="CAJ1395640.1"/>
    </source>
</evidence>
<dbReference type="SUPFAM" id="SSF47616">
    <property type="entry name" value="GST C-terminal domain-like"/>
    <property type="match status" value="1"/>
</dbReference>
<dbReference type="Proteomes" id="UP001178507">
    <property type="component" value="Unassembled WGS sequence"/>
</dbReference>
<reference evidence="4" key="1">
    <citation type="submission" date="2023-08" db="EMBL/GenBank/DDBJ databases">
        <authorList>
            <person name="Chen Y."/>
            <person name="Shah S."/>
            <person name="Dougan E. K."/>
            <person name="Thang M."/>
            <person name="Chan C."/>
        </authorList>
    </citation>
    <scope>NUCLEOTIDE SEQUENCE</scope>
</reference>
<evidence type="ECO:0000256" key="1">
    <source>
        <dbReference type="ARBA" id="ARBA00010876"/>
    </source>
</evidence>
<comment type="similarity">
    <text evidence="1">Belongs to the pseudouridine synthase RluA family.</text>
</comment>
<dbReference type="EMBL" id="CAUJNA010003205">
    <property type="protein sequence ID" value="CAJ1395640.1"/>
    <property type="molecule type" value="Genomic_DNA"/>
</dbReference>
<dbReference type="Pfam" id="PF00849">
    <property type="entry name" value="PseudoU_synth_2"/>
    <property type="match status" value="1"/>
</dbReference>
<dbReference type="AlphaFoldDB" id="A0AA36IZB5"/>
<dbReference type="PANTHER" id="PTHR21600">
    <property type="entry name" value="MITOCHONDRIAL RNA PSEUDOURIDINE SYNTHASE"/>
    <property type="match status" value="1"/>
</dbReference>
<dbReference type="InterPro" id="IPR050188">
    <property type="entry name" value="RluA_PseudoU_synthase"/>
</dbReference>
<dbReference type="GO" id="GO:0000455">
    <property type="term" value="P:enzyme-directed rRNA pseudouridine synthesis"/>
    <property type="evidence" value="ECO:0007669"/>
    <property type="project" value="TreeGrafter"/>
</dbReference>
<organism evidence="4 5">
    <name type="scientific">Effrenium voratum</name>
    <dbReference type="NCBI Taxonomy" id="2562239"/>
    <lineage>
        <taxon>Eukaryota</taxon>
        <taxon>Sar</taxon>
        <taxon>Alveolata</taxon>
        <taxon>Dinophyceae</taxon>
        <taxon>Suessiales</taxon>
        <taxon>Symbiodiniaceae</taxon>
        <taxon>Effrenium</taxon>
    </lineage>
</organism>
<accession>A0AA36IZB5</accession>
<feature type="compositionally biased region" description="Basic and acidic residues" evidence="2">
    <location>
        <begin position="653"/>
        <end position="669"/>
    </location>
</feature>
<dbReference type="Gene3D" id="3.30.2350.10">
    <property type="entry name" value="Pseudouridine synthase"/>
    <property type="match status" value="1"/>
</dbReference>
<proteinExistence type="inferred from homology"/>
<sequence>MDHHFASSWLKSLSNKLESLAEWSWVGERQGATAIHRNLFKEFFSAPFQKTLALVDEQKKEDFLRVIERNLHKFDPKTQQFPLGCLCALLQHGKDSPTTQDKVVAWVDFILDRLLRNPPASPAVAAEVAEECLSVPFQRLVPLMRDTLRESLADGLGEHALPQLDEATQKRLLDGLGDPSSDQSPLLPERIEALVVKCTEELNSWLFQAPQFPATALALADALARAEHPLLRFFTAVRQAQKKEAFLVAVALCLHHLRTRFRWMCLTEPVLERLSQELQQRLFFVPNQGPVMEVWLSSRLKKYNGDAGARIQAIFAQPGVPKLEPLKAKLLPFFPQPVEGEGGWLSLDGPSLLADAVLEWLAEGTPSFFPRHCLSRETLLGLLKRTGRWLEVDMQNGARLSLSEALPPPPPATGEPNATSEGDVDNLIDLLMKEALAPVNPEMRARVQKLNHGVYRVSGKEVTLHTFSGQLYVYRIGDSVQHKPVKTLLVEEGLLPPEEGPPPANPPQVDTSSVVRIAQISQLASAGAKPGLAADRGSVLPFGLGRPQPPKQDPHALISKRIEAASAAAEIAKQVLRRQIDFEDEEKLRKLLIKGCKYDQDWLKAYQEYCSRRRVSPDAVLTAPREFMATFVEQNLPNSINLEWAQKVIQGKDKKEKKDKTKDKKDKKEKDKKKEKKRELPAEDLGALGLDGMFLDVGKSLMDREIPVRGECVLSEFLTGRQFLLGQDLTLADIGGVCAFAPALALLPLPFPTVRAWVLRCLDHPAFAAHAGLREWISEPAAWPPEELGSLQAAIQSKGAKKPLLPGAETSAKVVPDRPKVTRTAPKPSAEPPTAPKAPANRPRPAEVTPAPDGGGFWGAVVSLIKYLVLGPEGSEARQDKAKARRSWRNFYPGPALNPEDPAFAEDPPWWTMEQLCFGTQDFQLEGAEAYQFWDVEVLQDTGDYVAIFKPAGVAVSNSAEPRAVATNCTYVAGQRLGARPGQPCHRLDMGASGVQVFAKSPEALQRFRRARALGQARVQYVVMVEGCLAGEASGAIDVPLLPWQDSGGRDLGSVACGKDGLPAATTYHVLGRWCIPGAGVPDLSFAIKKRGGRLGSSTGGGLLGKIALVYFALGHHSHGQDSSGCCALGLHWVPSGG</sequence>
<dbReference type="PANTHER" id="PTHR21600:SF87">
    <property type="entry name" value="RNA PSEUDOURIDYLATE SYNTHASE DOMAIN-CONTAINING PROTEIN 1"/>
    <property type="match status" value="1"/>
</dbReference>
<feature type="region of interest" description="Disordered" evidence="2">
    <location>
        <begin position="799"/>
        <end position="853"/>
    </location>
</feature>
<keyword evidence="5" id="KW-1185">Reference proteome</keyword>
<name>A0AA36IZB5_9DINO</name>
<gene>
    <name evidence="4" type="ORF">EVOR1521_LOCUS20027</name>
</gene>
<dbReference type="GO" id="GO:0009982">
    <property type="term" value="F:pseudouridine synthase activity"/>
    <property type="evidence" value="ECO:0007669"/>
    <property type="project" value="InterPro"/>
</dbReference>
<feature type="domain" description="Pseudouridine synthase RsuA/RluA-like" evidence="3">
    <location>
        <begin position="944"/>
        <end position="1041"/>
    </location>
</feature>
<dbReference type="Gene3D" id="1.20.1050.10">
    <property type="match status" value="1"/>
</dbReference>
<dbReference type="SUPFAM" id="SSF55120">
    <property type="entry name" value="Pseudouridine synthase"/>
    <property type="match status" value="1"/>
</dbReference>
<comment type="caution">
    <text evidence="4">The sequence shown here is derived from an EMBL/GenBank/DDBJ whole genome shotgun (WGS) entry which is preliminary data.</text>
</comment>
<evidence type="ECO:0000256" key="2">
    <source>
        <dbReference type="SAM" id="MobiDB-lite"/>
    </source>
</evidence>
<feature type="region of interest" description="Disordered" evidence="2">
    <location>
        <begin position="401"/>
        <end position="422"/>
    </location>
</feature>
<evidence type="ECO:0000259" key="3">
    <source>
        <dbReference type="Pfam" id="PF00849"/>
    </source>
</evidence>
<dbReference type="InterPro" id="IPR036282">
    <property type="entry name" value="Glutathione-S-Trfase_C_sf"/>
</dbReference>